<keyword evidence="3" id="KW-0805">Transcription regulation</keyword>
<dbReference type="Proteomes" id="UP000325466">
    <property type="component" value="Unassembled WGS sequence"/>
</dbReference>
<dbReference type="InterPro" id="IPR039420">
    <property type="entry name" value="WalR-like"/>
</dbReference>
<protein>
    <recommendedName>
        <fullName evidence="6">Sensory transduction protein RegX3</fullName>
    </recommendedName>
</protein>
<dbReference type="SUPFAM" id="SSF52172">
    <property type="entry name" value="CheY-like"/>
    <property type="match status" value="1"/>
</dbReference>
<dbReference type="InterPro" id="IPR036388">
    <property type="entry name" value="WH-like_DNA-bd_sf"/>
</dbReference>
<dbReference type="PROSITE" id="PS50110">
    <property type="entry name" value="RESPONSE_REGULATORY"/>
    <property type="match status" value="1"/>
</dbReference>
<dbReference type="SMART" id="SM00862">
    <property type="entry name" value="Trans_reg_C"/>
    <property type="match status" value="1"/>
</dbReference>
<evidence type="ECO:0000259" key="9">
    <source>
        <dbReference type="PROSITE" id="PS50110"/>
    </source>
</evidence>
<feature type="DNA-binding region" description="OmpR/PhoB-type" evidence="8">
    <location>
        <begin position="129"/>
        <end position="224"/>
    </location>
</feature>
<dbReference type="PROSITE" id="PS51755">
    <property type="entry name" value="OMPR_PHOB"/>
    <property type="match status" value="1"/>
</dbReference>
<dbReference type="InterPro" id="IPR001789">
    <property type="entry name" value="Sig_transdc_resp-reg_receiver"/>
</dbReference>
<feature type="domain" description="OmpR/PhoB-type" evidence="10">
    <location>
        <begin position="129"/>
        <end position="224"/>
    </location>
</feature>
<dbReference type="EMBL" id="CP106982">
    <property type="protein sequence ID" value="UYF96577.1"/>
    <property type="molecule type" value="Genomic_DNA"/>
</dbReference>
<evidence type="ECO:0000256" key="1">
    <source>
        <dbReference type="ARBA" id="ARBA00022553"/>
    </source>
</evidence>
<keyword evidence="1 7" id="KW-0597">Phosphoprotein</keyword>
<feature type="modified residue" description="4-aspartylphosphate" evidence="7">
    <location>
        <position position="51"/>
    </location>
</feature>
<keyword evidence="2" id="KW-0902">Two-component regulatory system</keyword>
<dbReference type="PANTHER" id="PTHR48111">
    <property type="entry name" value="REGULATOR OF RPOS"/>
    <property type="match status" value="1"/>
</dbReference>
<evidence type="ECO:0000313" key="11">
    <source>
        <dbReference type="EMBL" id="GES39466.1"/>
    </source>
</evidence>
<reference evidence="11 13" key="1">
    <citation type="journal article" date="2018" name="Biodegradation">
        <title>1,4-Dioxane degradation characteristics of Rhodococcus aetherivorans JCM 14343.</title>
        <authorList>
            <person name="Inoue D."/>
            <person name="Tsunoda T."/>
            <person name="Yamamoto N."/>
            <person name="Ike M."/>
            <person name="Sei K."/>
        </authorList>
    </citation>
    <scope>NUCLEOTIDE SEQUENCE [LARGE SCALE GENOMIC DNA]</scope>
    <source>
        <strain evidence="11 13">JCM 14343</strain>
    </source>
</reference>
<evidence type="ECO:0000256" key="8">
    <source>
        <dbReference type="PROSITE-ProRule" id="PRU01091"/>
    </source>
</evidence>
<dbReference type="InterPro" id="IPR011006">
    <property type="entry name" value="CheY-like_superfamily"/>
</dbReference>
<dbReference type="GO" id="GO:0006355">
    <property type="term" value="P:regulation of DNA-templated transcription"/>
    <property type="evidence" value="ECO:0007669"/>
    <property type="project" value="InterPro"/>
</dbReference>
<evidence type="ECO:0000256" key="6">
    <source>
        <dbReference type="ARBA" id="ARBA00041201"/>
    </source>
</evidence>
<dbReference type="Gene3D" id="3.40.50.2300">
    <property type="match status" value="1"/>
</dbReference>
<sequence>MQVLVVEDDESVAAGVCDGLTRAGFDARWVATGADAVAAVSESGPEFVLLDLGLPDMDGTDVCRTIRARSPIPIIVLSARGEEIDRVLALELGADDYVVKPFGMRELIARIRAVGRRVGAPGETAHEHTGIRTIGGLTLDRRTRRVHLKEREIHLTPKEFDLLSYLSEDPGAVYRRSDILHQVWGANWYGTTKTVDAHVAALRKKLGDPCWIEAVRGVGFRLGDRP</sequence>
<keyword evidence="5" id="KW-0804">Transcription</keyword>
<dbReference type="GeneID" id="83621325"/>
<keyword evidence="13" id="KW-1185">Reference proteome</keyword>
<dbReference type="Pfam" id="PF00486">
    <property type="entry name" value="Trans_reg_C"/>
    <property type="match status" value="1"/>
</dbReference>
<accession>A0A059MNX9</accession>
<evidence type="ECO:0000256" key="2">
    <source>
        <dbReference type="ARBA" id="ARBA00023012"/>
    </source>
</evidence>
<dbReference type="GO" id="GO:0032993">
    <property type="term" value="C:protein-DNA complex"/>
    <property type="evidence" value="ECO:0007669"/>
    <property type="project" value="TreeGrafter"/>
</dbReference>
<dbReference type="KEGG" id="rav:AAT18_15920"/>
<keyword evidence="4 8" id="KW-0238">DNA-binding</keyword>
<evidence type="ECO:0000256" key="4">
    <source>
        <dbReference type="ARBA" id="ARBA00023125"/>
    </source>
</evidence>
<dbReference type="SUPFAM" id="SSF46894">
    <property type="entry name" value="C-terminal effector domain of the bipartite response regulators"/>
    <property type="match status" value="1"/>
</dbReference>
<reference evidence="12" key="3">
    <citation type="submission" date="2022-09" db="EMBL/GenBank/DDBJ databases">
        <title>The genome sequence of Rhodococcus aetherivorans N1.</title>
        <authorList>
            <person name="Jiang W."/>
        </authorList>
    </citation>
    <scope>NUCLEOTIDE SEQUENCE</scope>
    <source>
        <strain evidence="12">N1</strain>
    </source>
</reference>
<evidence type="ECO:0000256" key="5">
    <source>
        <dbReference type="ARBA" id="ARBA00023163"/>
    </source>
</evidence>
<dbReference type="InterPro" id="IPR016032">
    <property type="entry name" value="Sig_transdc_resp-reg_C-effctor"/>
</dbReference>
<dbReference type="SMART" id="SM00448">
    <property type="entry name" value="REC"/>
    <property type="match status" value="1"/>
</dbReference>
<proteinExistence type="predicted"/>
<dbReference type="Proteomes" id="UP001163947">
    <property type="component" value="Chromosome"/>
</dbReference>
<evidence type="ECO:0000313" key="13">
    <source>
        <dbReference type="Proteomes" id="UP000325466"/>
    </source>
</evidence>
<gene>
    <name evidence="12" type="ORF">OCS65_12870</name>
    <name evidence="11" type="ORF">RAJCM14343_4738</name>
</gene>
<evidence type="ECO:0000256" key="7">
    <source>
        <dbReference type="PROSITE-ProRule" id="PRU00169"/>
    </source>
</evidence>
<dbReference type="FunFam" id="1.10.10.10:FF:000018">
    <property type="entry name" value="DNA-binding response regulator ResD"/>
    <property type="match status" value="1"/>
</dbReference>
<evidence type="ECO:0000313" key="12">
    <source>
        <dbReference type="EMBL" id="UYF96577.1"/>
    </source>
</evidence>
<evidence type="ECO:0000256" key="3">
    <source>
        <dbReference type="ARBA" id="ARBA00023015"/>
    </source>
</evidence>
<dbReference type="GO" id="GO:0000976">
    <property type="term" value="F:transcription cis-regulatory region binding"/>
    <property type="evidence" value="ECO:0007669"/>
    <property type="project" value="TreeGrafter"/>
</dbReference>
<evidence type="ECO:0000259" key="10">
    <source>
        <dbReference type="PROSITE" id="PS51755"/>
    </source>
</evidence>
<evidence type="ECO:0000313" key="14">
    <source>
        <dbReference type="Proteomes" id="UP001163947"/>
    </source>
</evidence>
<organism evidence="12 14">
    <name type="scientific">Rhodococcus aetherivorans</name>
    <dbReference type="NCBI Taxonomy" id="191292"/>
    <lineage>
        <taxon>Bacteria</taxon>
        <taxon>Bacillati</taxon>
        <taxon>Actinomycetota</taxon>
        <taxon>Actinomycetes</taxon>
        <taxon>Mycobacteriales</taxon>
        <taxon>Nocardiaceae</taxon>
        <taxon>Rhodococcus</taxon>
    </lineage>
</organism>
<dbReference type="GO" id="GO:0000156">
    <property type="term" value="F:phosphorelay response regulator activity"/>
    <property type="evidence" value="ECO:0007669"/>
    <property type="project" value="TreeGrafter"/>
</dbReference>
<dbReference type="EMBL" id="BLAH01000117">
    <property type="protein sequence ID" value="GES39466.1"/>
    <property type="molecule type" value="Genomic_DNA"/>
</dbReference>
<feature type="domain" description="Response regulatory" evidence="9">
    <location>
        <begin position="2"/>
        <end position="115"/>
    </location>
</feature>
<reference evidence="11" key="2">
    <citation type="submission" date="2019-10" db="EMBL/GenBank/DDBJ databases">
        <title>Draft genome sequence of Rhodococcus aetherivorans JCM 14343.</title>
        <authorList>
            <person name="Inoue D."/>
            <person name="Nakazawa M."/>
            <person name="Yamamoto N."/>
            <person name="Sei K."/>
            <person name="Ike M."/>
        </authorList>
    </citation>
    <scope>NUCLEOTIDE SEQUENCE</scope>
    <source>
        <strain evidence="11">JCM 14343</strain>
    </source>
</reference>
<accession>A0A0F6VJQ9</accession>
<dbReference type="Pfam" id="PF00072">
    <property type="entry name" value="Response_reg"/>
    <property type="match status" value="1"/>
</dbReference>
<dbReference type="CDD" id="cd17574">
    <property type="entry name" value="REC_OmpR"/>
    <property type="match status" value="1"/>
</dbReference>
<dbReference type="CDD" id="cd00383">
    <property type="entry name" value="trans_reg_C"/>
    <property type="match status" value="1"/>
</dbReference>
<dbReference type="GO" id="GO:0005829">
    <property type="term" value="C:cytosol"/>
    <property type="evidence" value="ECO:0007669"/>
    <property type="project" value="TreeGrafter"/>
</dbReference>
<dbReference type="Gene3D" id="1.10.10.10">
    <property type="entry name" value="Winged helix-like DNA-binding domain superfamily/Winged helix DNA-binding domain"/>
    <property type="match status" value="1"/>
</dbReference>
<name>A0A059MNX9_9NOCA</name>
<dbReference type="Gene3D" id="6.10.250.690">
    <property type="match status" value="1"/>
</dbReference>
<dbReference type="AlphaFoldDB" id="A0A059MNX9"/>
<dbReference type="PANTHER" id="PTHR48111:SF72">
    <property type="entry name" value="SENSORY TRANSDUCTION PROTEIN REGX3"/>
    <property type="match status" value="1"/>
</dbReference>
<accession>N1MDX0</accession>
<dbReference type="RefSeq" id="WP_006947639.1">
    <property type="nucleotide sequence ID" value="NZ_BAAAYP010000039.1"/>
</dbReference>
<dbReference type="InterPro" id="IPR001867">
    <property type="entry name" value="OmpR/PhoB-type_DNA-bd"/>
</dbReference>